<sequence length="53" mass="6612">MVELTTSFHKTHHKPLHSIIEDGASFRNNQKLEYQYNKYRKKYWIEKLKDFIR</sequence>
<proteinExistence type="predicted"/>
<protein>
    <submittedName>
        <fullName evidence="2">A nuclease of the HNH/ENDO VII superfamily with conserved LHH</fullName>
    </submittedName>
</protein>
<reference evidence="2 3" key="1">
    <citation type="submission" date="2017-01" db="EMBL/GenBank/DDBJ databases">
        <authorList>
            <person name="Varghese N."/>
            <person name="Submissions S."/>
        </authorList>
    </citation>
    <scope>NUCLEOTIDE SEQUENCE [LARGE SCALE GENOMIC DNA]</scope>
    <source>
        <strain evidence="2 3">DSM 2061</strain>
    </source>
</reference>
<comment type="caution">
    <text evidence="2">The sequence shown here is derived from an EMBL/GenBank/DDBJ whole genome shotgun (WGS) entry which is preliminary data.</text>
</comment>
<evidence type="ECO:0000313" key="3">
    <source>
        <dbReference type="Proteomes" id="UP000185728"/>
    </source>
</evidence>
<evidence type="ECO:0000259" key="1">
    <source>
        <dbReference type="Pfam" id="PF14411"/>
    </source>
</evidence>
<evidence type="ECO:0000313" key="2">
    <source>
        <dbReference type="EMBL" id="SIS97401.1"/>
    </source>
</evidence>
<organism evidence="2 3">
    <name type="scientific">Zobellia uliginosa</name>
    <dbReference type="NCBI Taxonomy" id="143224"/>
    <lineage>
        <taxon>Bacteria</taxon>
        <taxon>Pseudomonadati</taxon>
        <taxon>Bacteroidota</taxon>
        <taxon>Flavobacteriia</taxon>
        <taxon>Flavobacteriales</taxon>
        <taxon>Flavobacteriaceae</taxon>
        <taxon>Zobellia</taxon>
    </lineage>
</organism>
<name>A0ABY1L032_9FLAO</name>
<dbReference type="EMBL" id="FTOB01000006">
    <property type="protein sequence ID" value="SIS97401.1"/>
    <property type="molecule type" value="Genomic_DNA"/>
</dbReference>
<gene>
    <name evidence="2" type="ORF">SAMN05421766_1064</name>
</gene>
<keyword evidence="3" id="KW-1185">Reference proteome</keyword>
<dbReference type="Proteomes" id="UP000185728">
    <property type="component" value="Unassembled WGS sequence"/>
</dbReference>
<dbReference type="Pfam" id="PF14411">
    <property type="entry name" value="LHH"/>
    <property type="match status" value="1"/>
</dbReference>
<dbReference type="InterPro" id="IPR026834">
    <property type="entry name" value="LHH"/>
</dbReference>
<accession>A0ABY1L032</accession>
<feature type="domain" description="LHH" evidence="1">
    <location>
        <begin position="1"/>
        <end position="49"/>
    </location>
</feature>